<reference evidence="1 2" key="1">
    <citation type="journal article" date="2018" name="Mol. Genet. Genomics">
        <title>The red deer Cervus elaphus genome CerEla1.0: sequencing, annotating, genes, and chromosomes.</title>
        <authorList>
            <person name="Bana N.A."/>
            <person name="Nyiri A."/>
            <person name="Nagy J."/>
            <person name="Frank K."/>
            <person name="Nagy T."/>
            <person name="Steger V."/>
            <person name="Schiller M."/>
            <person name="Lakatos P."/>
            <person name="Sugar L."/>
            <person name="Horn P."/>
            <person name="Barta E."/>
            <person name="Orosz L."/>
        </authorList>
    </citation>
    <scope>NUCLEOTIDE SEQUENCE [LARGE SCALE GENOMIC DNA]</scope>
    <source>
        <strain evidence="1">Hungarian</strain>
    </source>
</reference>
<evidence type="ECO:0000313" key="2">
    <source>
        <dbReference type="Proteomes" id="UP000242450"/>
    </source>
</evidence>
<comment type="caution">
    <text evidence="1">The sequence shown here is derived from an EMBL/GenBank/DDBJ whole genome shotgun (WGS) entry which is preliminary data.</text>
</comment>
<sequence>MPGTSPFKENGGALLTSGVLMSKPKDRLVQAGSDRTPCLWSLSQSPRGEHLVLELPGCQQALYAERDPVRLVRLDIFGTLSKCTDLRGSHLRLEI</sequence>
<evidence type="ECO:0000313" key="1">
    <source>
        <dbReference type="EMBL" id="OWK02305.1"/>
    </source>
</evidence>
<accession>A0A212C8K9</accession>
<organism evidence="1 2">
    <name type="scientific">Cervus elaphus hippelaphus</name>
    <name type="common">European red deer</name>
    <dbReference type="NCBI Taxonomy" id="46360"/>
    <lineage>
        <taxon>Eukaryota</taxon>
        <taxon>Metazoa</taxon>
        <taxon>Chordata</taxon>
        <taxon>Craniata</taxon>
        <taxon>Vertebrata</taxon>
        <taxon>Euteleostomi</taxon>
        <taxon>Mammalia</taxon>
        <taxon>Eutheria</taxon>
        <taxon>Laurasiatheria</taxon>
        <taxon>Artiodactyla</taxon>
        <taxon>Ruminantia</taxon>
        <taxon>Pecora</taxon>
        <taxon>Cervidae</taxon>
        <taxon>Cervinae</taxon>
        <taxon>Cervus</taxon>
    </lineage>
</organism>
<dbReference type="AlphaFoldDB" id="A0A212C8K9"/>
<proteinExistence type="predicted"/>
<name>A0A212C8K9_CEREH</name>
<dbReference type="Proteomes" id="UP000242450">
    <property type="component" value="Chromosome 25"/>
</dbReference>
<dbReference type="EMBL" id="MKHE01000025">
    <property type="protein sequence ID" value="OWK02305.1"/>
    <property type="molecule type" value="Genomic_DNA"/>
</dbReference>
<gene>
    <name evidence="1" type="ORF">Celaphus_00018129</name>
</gene>
<keyword evidence="2" id="KW-1185">Reference proteome</keyword>
<protein>
    <submittedName>
        <fullName evidence="1">Uncharacterized protein</fullName>
    </submittedName>
</protein>